<dbReference type="InterPro" id="IPR000620">
    <property type="entry name" value="EamA_dom"/>
</dbReference>
<evidence type="ECO:0000256" key="1">
    <source>
        <dbReference type="ARBA" id="ARBA00004651"/>
    </source>
</evidence>
<evidence type="ECO:0000256" key="2">
    <source>
        <dbReference type="ARBA" id="ARBA00007362"/>
    </source>
</evidence>
<keyword evidence="3" id="KW-1003">Cell membrane</keyword>
<feature type="transmembrane region" description="Helical" evidence="7">
    <location>
        <begin position="274"/>
        <end position="291"/>
    </location>
</feature>
<feature type="transmembrane region" description="Helical" evidence="7">
    <location>
        <begin position="250"/>
        <end position="268"/>
    </location>
</feature>
<dbReference type="PANTHER" id="PTHR42920:SF5">
    <property type="entry name" value="EAMA DOMAIN-CONTAINING PROTEIN"/>
    <property type="match status" value="1"/>
</dbReference>
<comment type="similarity">
    <text evidence="2">Belongs to the EamA transporter family.</text>
</comment>
<accession>A0A1T2XAN7</accession>
<feature type="transmembrane region" description="Helical" evidence="7">
    <location>
        <begin position="147"/>
        <end position="168"/>
    </location>
</feature>
<proteinExistence type="inferred from homology"/>
<dbReference type="GO" id="GO:0005886">
    <property type="term" value="C:plasma membrane"/>
    <property type="evidence" value="ECO:0007669"/>
    <property type="project" value="UniProtKB-SubCell"/>
</dbReference>
<keyword evidence="4 7" id="KW-0812">Transmembrane</keyword>
<dbReference type="OrthoDB" id="9804865at2"/>
<dbReference type="STRING" id="1324314.BVG16_17315"/>
<feature type="transmembrane region" description="Helical" evidence="7">
    <location>
        <begin position="35"/>
        <end position="56"/>
    </location>
</feature>
<dbReference type="Proteomes" id="UP000190188">
    <property type="component" value="Unassembled WGS sequence"/>
</dbReference>
<evidence type="ECO:0000256" key="4">
    <source>
        <dbReference type="ARBA" id="ARBA00022692"/>
    </source>
</evidence>
<feature type="transmembrane region" description="Helical" evidence="7">
    <location>
        <begin position="180"/>
        <end position="200"/>
    </location>
</feature>
<feature type="transmembrane region" description="Helical" evidence="7">
    <location>
        <begin position="97"/>
        <end position="116"/>
    </location>
</feature>
<dbReference type="AlphaFoldDB" id="A0A1T2XAN7"/>
<evidence type="ECO:0000313" key="9">
    <source>
        <dbReference type="EMBL" id="OPA76908.1"/>
    </source>
</evidence>
<keyword evidence="10" id="KW-1185">Reference proteome</keyword>
<dbReference type="Pfam" id="PF00892">
    <property type="entry name" value="EamA"/>
    <property type="match status" value="2"/>
</dbReference>
<reference evidence="9 10" key="1">
    <citation type="submission" date="2017-01" db="EMBL/GenBank/DDBJ databases">
        <title>Genome analysis of Paenibacillus selenitrireducens ES3-24.</title>
        <authorList>
            <person name="Xu D."/>
            <person name="Yao R."/>
            <person name="Zheng S."/>
        </authorList>
    </citation>
    <scope>NUCLEOTIDE SEQUENCE [LARGE SCALE GENOMIC DNA]</scope>
    <source>
        <strain evidence="9 10">ES3-24</strain>
    </source>
</reference>
<evidence type="ECO:0000256" key="3">
    <source>
        <dbReference type="ARBA" id="ARBA00022475"/>
    </source>
</evidence>
<evidence type="ECO:0000259" key="8">
    <source>
        <dbReference type="Pfam" id="PF00892"/>
    </source>
</evidence>
<dbReference type="InterPro" id="IPR051258">
    <property type="entry name" value="Diverse_Substrate_Transporter"/>
</dbReference>
<keyword evidence="5 7" id="KW-1133">Transmembrane helix</keyword>
<comment type="subcellular location">
    <subcellularLocation>
        <location evidence="1">Cell membrane</location>
        <topology evidence="1">Multi-pass membrane protein</topology>
    </subcellularLocation>
</comment>
<name>A0A1T2XAN7_9BACL</name>
<feature type="domain" description="EamA" evidence="8">
    <location>
        <begin position="6"/>
        <end position="141"/>
    </location>
</feature>
<feature type="transmembrane region" description="Helical" evidence="7">
    <location>
        <begin position="220"/>
        <end position="238"/>
    </location>
</feature>
<feature type="transmembrane region" description="Helical" evidence="7">
    <location>
        <begin position="9"/>
        <end position="29"/>
    </location>
</feature>
<evidence type="ECO:0000256" key="5">
    <source>
        <dbReference type="ARBA" id="ARBA00022989"/>
    </source>
</evidence>
<evidence type="ECO:0000256" key="7">
    <source>
        <dbReference type="SAM" id="Phobius"/>
    </source>
</evidence>
<dbReference type="EMBL" id="MSZX01000006">
    <property type="protein sequence ID" value="OPA76908.1"/>
    <property type="molecule type" value="Genomic_DNA"/>
</dbReference>
<dbReference type="InterPro" id="IPR037185">
    <property type="entry name" value="EmrE-like"/>
</dbReference>
<sequence length="310" mass="33742">MKRSLLADFTLLLVAFIWGTTFLIVQNAVQALPPLAFNGIRFTGAALLFALILILVHRGWWKQFNMRLLRHGIILGILVFGGFAFQTYGLLYTTSSNAGFITGLSVVLVPFFSVWILRQRLRWPAWASAALALIGLFLLSTSGSSTFHMNLGDILVLACALCFALQIIATGKYAPHHPTLPLVTIQLGTVGVLGLVGSVLFENIGSFSDWMHLTMQTDVLIALAITLLFGTAFAFWAQTYCQKYTSPTRVAIIFAMEPVFAGITGYVWGDEQLGIAAIIGCGLMLISMLIVELKPTEQAPSPVTIDKASP</sequence>
<protein>
    <submittedName>
        <fullName evidence="9">EamA family transporter</fullName>
    </submittedName>
</protein>
<feature type="transmembrane region" description="Helical" evidence="7">
    <location>
        <begin position="68"/>
        <end position="91"/>
    </location>
</feature>
<gene>
    <name evidence="9" type="ORF">BVG16_17315</name>
</gene>
<feature type="domain" description="EamA" evidence="8">
    <location>
        <begin position="151"/>
        <end position="291"/>
    </location>
</feature>
<feature type="transmembrane region" description="Helical" evidence="7">
    <location>
        <begin position="123"/>
        <end position="141"/>
    </location>
</feature>
<keyword evidence="6 7" id="KW-0472">Membrane</keyword>
<evidence type="ECO:0000313" key="10">
    <source>
        <dbReference type="Proteomes" id="UP000190188"/>
    </source>
</evidence>
<comment type="caution">
    <text evidence="9">The sequence shown here is derived from an EMBL/GenBank/DDBJ whole genome shotgun (WGS) entry which is preliminary data.</text>
</comment>
<dbReference type="RefSeq" id="WP_078499985.1">
    <property type="nucleotide sequence ID" value="NZ_MSZX01000006.1"/>
</dbReference>
<evidence type="ECO:0000256" key="6">
    <source>
        <dbReference type="ARBA" id="ARBA00023136"/>
    </source>
</evidence>
<dbReference type="SUPFAM" id="SSF103481">
    <property type="entry name" value="Multidrug resistance efflux transporter EmrE"/>
    <property type="match status" value="2"/>
</dbReference>
<dbReference type="PANTHER" id="PTHR42920">
    <property type="entry name" value="OS03G0707200 PROTEIN-RELATED"/>
    <property type="match status" value="1"/>
</dbReference>
<organism evidence="9 10">
    <name type="scientific">Paenibacillus selenitireducens</name>
    <dbReference type="NCBI Taxonomy" id="1324314"/>
    <lineage>
        <taxon>Bacteria</taxon>
        <taxon>Bacillati</taxon>
        <taxon>Bacillota</taxon>
        <taxon>Bacilli</taxon>
        <taxon>Bacillales</taxon>
        <taxon>Paenibacillaceae</taxon>
        <taxon>Paenibacillus</taxon>
    </lineage>
</organism>